<dbReference type="SMART" id="SM00387">
    <property type="entry name" value="HATPase_c"/>
    <property type="match status" value="1"/>
</dbReference>
<dbReference type="GO" id="GO:0007234">
    <property type="term" value="P:osmosensory signaling via phosphorelay pathway"/>
    <property type="evidence" value="ECO:0007669"/>
    <property type="project" value="TreeGrafter"/>
</dbReference>
<dbReference type="PROSITE" id="PS50109">
    <property type="entry name" value="HIS_KIN"/>
    <property type="match status" value="1"/>
</dbReference>
<evidence type="ECO:0000256" key="1">
    <source>
        <dbReference type="ARBA" id="ARBA00000085"/>
    </source>
</evidence>
<keyword evidence="3" id="KW-0808">Transferase</keyword>
<dbReference type="SUPFAM" id="SSF47384">
    <property type="entry name" value="Homodimeric domain of signal transducing histidine kinase"/>
    <property type="match status" value="1"/>
</dbReference>
<dbReference type="Gene3D" id="1.10.287.130">
    <property type="match status" value="1"/>
</dbReference>
<dbReference type="RefSeq" id="WP_168769382.1">
    <property type="nucleotide sequence ID" value="NZ_QBUD01000001.1"/>
</dbReference>
<dbReference type="InterPro" id="IPR036097">
    <property type="entry name" value="HisK_dim/P_sf"/>
</dbReference>
<name>A0A2T6KR31_9RHOB</name>
<dbReference type="InterPro" id="IPR050351">
    <property type="entry name" value="BphY/WalK/GraS-like"/>
</dbReference>
<dbReference type="EMBL" id="QBUD01000001">
    <property type="protein sequence ID" value="PUB19009.1"/>
    <property type="molecule type" value="Genomic_DNA"/>
</dbReference>
<comment type="catalytic activity">
    <reaction evidence="1">
        <text>ATP + protein L-histidine = ADP + protein N-phospho-L-histidine.</text>
        <dbReference type="EC" id="2.7.13.3"/>
    </reaction>
</comment>
<feature type="domain" description="Histidine kinase" evidence="5">
    <location>
        <begin position="133"/>
        <end position="240"/>
    </location>
</feature>
<dbReference type="Proteomes" id="UP000244523">
    <property type="component" value="Unassembled WGS sequence"/>
</dbReference>
<dbReference type="Pfam" id="PF02518">
    <property type="entry name" value="HATPase_c"/>
    <property type="match status" value="1"/>
</dbReference>
<dbReference type="InterPro" id="IPR036890">
    <property type="entry name" value="HATPase_C_sf"/>
</dbReference>
<comment type="caution">
    <text evidence="6">The sequence shown here is derived from an EMBL/GenBank/DDBJ whole genome shotgun (WGS) entry which is preliminary data.</text>
</comment>
<dbReference type="InterPro" id="IPR005467">
    <property type="entry name" value="His_kinase_dom"/>
</dbReference>
<dbReference type="GO" id="GO:0000155">
    <property type="term" value="F:phosphorelay sensor kinase activity"/>
    <property type="evidence" value="ECO:0007669"/>
    <property type="project" value="InterPro"/>
</dbReference>
<dbReference type="PANTHER" id="PTHR42878">
    <property type="entry name" value="TWO-COMPONENT HISTIDINE KINASE"/>
    <property type="match status" value="1"/>
</dbReference>
<evidence type="ECO:0000256" key="3">
    <source>
        <dbReference type="ARBA" id="ARBA00022679"/>
    </source>
</evidence>
<accession>A0A2T6KR31</accession>
<reference evidence="6 7" key="1">
    <citation type="submission" date="2018-04" db="EMBL/GenBank/DDBJ databases">
        <title>Genomic Encyclopedia of Archaeal and Bacterial Type Strains, Phase II (KMG-II): from individual species to whole genera.</title>
        <authorList>
            <person name="Goeker M."/>
        </authorList>
    </citation>
    <scope>NUCLEOTIDE SEQUENCE [LARGE SCALE GENOMIC DNA]</scope>
    <source>
        <strain evidence="6 7">DSM 29955</strain>
    </source>
</reference>
<dbReference type="PANTHER" id="PTHR42878:SF15">
    <property type="entry name" value="BACTERIOPHYTOCHROME"/>
    <property type="match status" value="1"/>
</dbReference>
<keyword evidence="7" id="KW-1185">Reference proteome</keyword>
<evidence type="ECO:0000313" key="6">
    <source>
        <dbReference type="EMBL" id="PUB19009.1"/>
    </source>
</evidence>
<sequence>MAMNPATQAQAIANATEQDALEQTIYLISHDLMAPARAIATIPDWIDEDLKRHEVTLPTDVQESFDLLKVQGVRLQAMIADLLIYSRIGRKQTFFNGHWDPIQRHTADHLPELCNFTCDLQLAGHPVVGSADIQHLVIALLSNAVKHHDRDRGTITVATQVNGLHWQMTVTDDGPGIPPGDKDKVCQLFTTLKARDMVEGSGMGLAIVEKICLQNGGCLSIDEGLGGKGCQITVILPISATPSI</sequence>
<evidence type="ECO:0000256" key="4">
    <source>
        <dbReference type="ARBA" id="ARBA00022777"/>
    </source>
</evidence>
<dbReference type="CDD" id="cd00075">
    <property type="entry name" value="HATPase"/>
    <property type="match status" value="1"/>
</dbReference>
<dbReference type="PRINTS" id="PR00344">
    <property type="entry name" value="BCTRLSENSOR"/>
</dbReference>
<dbReference type="InterPro" id="IPR004358">
    <property type="entry name" value="Sig_transdc_His_kin-like_C"/>
</dbReference>
<dbReference type="GO" id="GO:0030295">
    <property type="term" value="F:protein kinase activator activity"/>
    <property type="evidence" value="ECO:0007669"/>
    <property type="project" value="TreeGrafter"/>
</dbReference>
<organism evidence="6 7">
    <name type="scientific">Yoonia sediminilitoris</name>
    <dbReference type="NCBI Taxonomy" id="1286148"/>
    <lineage>
        <taxon>Bacteria</taxon>
        <taxon>Pseudomonadati</taxon>
        <taxon>Pseudomonadota</taxon>
        <taxon>Alphaproteobacteria</taxon>
        <taxon>Rhodobacterales</taxon>
        <taxon>Paracoccaceae</taxon>
        <taxon>Yoonia</taxon>
    </lineage>
</organism>
<evidence type="ECO:0000259" key="5">
    <source>
        <dbReference type="PROSITE" id="PS50109"/>
    </source>
</evidence>
<dbReference type="GO" id="GO:0000156">
    <property type="term" value="F:phosphorelay response regulator activity"/>
    <property type="evidence" value="ECO:0007669"/>
    <property type="project" value="TreeGrafter"/>
</dbReference>
<dbReference type="InterPro" id="IPR003594">
    <property type="entry name" value="HATPase_dom"/>
</dbReference>
<dbReference type="EC" id="2.7.13.3" evidence="2"/>
<dbReference type="SUPFAM" id="SSF55874">
    <property type="entry name" value="ATPase domain of HSP90 chaperone/DNA topoisomerase II/histidine kinase"/>
    <property type="match status" value="1"/>
</dbReference>
<evidence type="ECO:0000313" key="7">
    <source>
        <dbReference type="Proteomes" id="UP000244523"/>
    </source>
</evidence>
<dbReference type="Gene3D" id="3.30.565.10">
    <property type="entry name" value="Histidine kinase-like ATPase, C-terminal domain"/>
    <property type="match status" value="1"/>
</dbReference>
<proteinExistence type="predicted"/>
<keyword evidence="4 6" id="KW-0418">Kinase</keyword>
<dbReference type="AlphaFoldDB" id="A0A2T6KR31"/>
<gene>
    <name evidence="6" type="ORF">C8N45_101600</name>
</gene>
<protein>
    <recommendedName>
        <fullName evidence="2">histidine kinase</fullName>
        <ecNumber evidence="2">2.7.13.3</ecNumber>
    </recommendedName>
</protein>
<evidence type="ECO:0000256" key="2">
    <source>
        <dbReference type="ARBA" id="ARBA00012438"/>
    </source>
</evidence>